<feature type="domain" description="KHDC4/BBP-like KH-domain type I" evidence="4">
    <location>
        <begin position="233"/>
        <end position="307"/>
    </location>
</feature>
<feature type="domain" description="ATP-dependent RNA helicase PRP5/DDX46/KHDC4 KH" evidence="5">
    <location>
        <begin position="114"/>
        <end position="202"/>
    </location>
</feature>
<protein>
    <recommendedName>
        <fullName evidence="1">Protein RIK</fullName>
    </recommendedName>
    <alternativeName>
        <fullName evidence="2">Rough sheath 2-interacting KH domain protein</fullName>
    </alternativeName>
</protein>
<reference evidence="6 7" key="1">
    <citation type="journal article" date="2006" name="Science">
        <title>The genome of black cottonwood, Populus trichocarpa (Torr. &amp; Gray).</title>
        <authorList>
            <person name="Tuskan G.A."/>
            <person name="Difazio S."/>
            <person name="Jansson S."/>
            <person name="Bohlmann J."/>
            <person name="Grigoriev I."/>
            <person name="Hellsten U."/>
            <person name="Putnam N."/>
            <person name="Ralph S."/>
            <person name="Rombauts S."/>
            <person name="Salamov A."/>
            <person name="Schein J."/>
            <person name="Sterck L."/>
            <person name="Aerts A."/>
            <person name="Bhalerao R.R."/>
            <person name="Bhalerao R.P."/>
            <person name="Blaudez D."/>
            <person name="Boerjan W."/>
            <person name="Brun A."/>
            <person name="Brunner A."/>
            <person name="Busov V."/>
            <person name="Campbell M."/>
            <person name="Carlson J."/>
            <person name="Chalot M."/>
            <person name="Chapman J."/>
            <person name="Chen G.L."/>
            <person name="Cooper D."/>
            <person name="Coutinho P.M."/>
            <person name="Couturier J."/>
            <person name="Covert S."/>
            <person name="Cronk Q."/>
            <person name="Cunningham R."/>
            <person name="Davis J."/>
            <person name="Degroeve S."/>
            <person name="Dejardin A."/>
            <person name="Depamphilis C."/>
            <person name="Detter J."/>
            <person name="Dirks B."/>
            <person name="Dubchak I."/>
            <person name="Duplessis S."/>
            <person name="Ehlting J."/>
            <person name="Ellis B."/>
            <person name="Gendler K."/>
            <person name="Goodstein D."/>
            <person name="Gribskov M."/>
            <person name="Grimwood J."/>
            <person name="Groover A."/>
            <person name="Gunter L."/>
            <person name="Hamberger B."/>
            <person name="Heinze B."/>
            <person name="Helariutta Y."/>
            <person name="Henrissat B."/>
            <person name="Holligan D."/>
            <person name="Holt R."/>
            <person name="Huang W."/>
            <person name="Islam-Faridi N."/>
            <person name="Jones S."/>
            <person name="Jones-Rhoades M."/>
            <person name="Jorgensen R."/>
            <person name="Joshi C."/>
            <person name="Kangasjarvi J."/>
            <person name="Karlsson J."/>
            <person name="Kelleher C."/>
            <person name="Kirkpatrick R."/>
            <person name="Kirst M."/>
            <person name="Kohler A."/>
            <person name="Kalluri U."/>
            <person name="Larimer F."/>
            <person name="Leebens-Mack J."/>
            <person name="Leple J.C."/>
            <person name="Locascio P."/>
            <person name="Lou Y."/>
            <person name="Lucas S."/>
            <person name="Martin F."/>
            <person name="Montanini B."/>
            <person name="Napoli C."/>
            <person name="Nelson D.R."/>
            <person name="Nelson C."/>
            <person name="Nieminen K."/>
            <person name="Nilsson O."/>
            <person name="Pereda V."/>
            <person name="Peter G."/>
            <person name="Philippe R."/>
            <person name="Pilate G."/>
            <person name="Poliakov A."/>
            <person name="Razumovskaya J."/>
            <person name="Richardson P."/>
            <person name="Rinaldi C."/>
            <person name="Ritland K."/>
            <person name="Rouze P."/>
            <person name="Ryaboy D."/>
            <person name="Schmutz J."/>
            <person name="Schrader J."/>
            <person name="Segerman B."/>
            <person name="Shin H."/>
            <person name="Siddiqui A."/>
            <person name="Sterky F."/>
            <person name="Terry A."/>
            <person name="Tsai C.J."/>
            <person name="Uberbacher E."/>
            <person name="Unneberg P."/>
            <person name="Vahala J."/>
            <person name="Wall K."/>
            <person name="Wessler S."/>
            <person name="Yang G."/>
            <person name="Yin T."/>
            <person name="Douglas C."/>
            <person name="Marra M."/>
            <person name="Sandberg G."/>
            <person name="Van de Peer Y."/>
            <person name="Rokhsar D."/>
        </authorList>
    </citation>
    <scope>NUCLEOTIDE SEQUENCE [LARGE SCALE GENOMIC DNA]</scope>
    <source>
        <strain evidence="7">cv. Nisqually</strain>
    </source>
</reference>
<dbReference type="InterPro" id="IPR031121">
    <property type="entry name" value="RIK/BLOM7"/>
</dbReference>
<dbReference type="InterPro" id="IPR036612">
    <property type="entry name" value="KH_dom_type_1_sf"/>
</dbReference>
<dbReference type="SUPFAM" id="SSF54791">
    <property type="entry name" value="Eukaryotic type KH-domain (KH-domain type I)"/>
    <property type="match status" value="1"/>
</dbReference>
<accession>A0A3N7G4M7</accession>
<keyword evidence="7" id="KW-1185">Reference proteome</keyword>
<evidence type="ECO:0000259" key="4">
    <source>
        <dbReference type="Pfam" id="PF22675"/>
    </source>
</evidence>
<dbReference type="FunFam" id="3.30.1370.10:FF:000037">
    <property type="entry name" value="KH domain protein"/>
    <property type="match status" value="1"/>
</dbReference>
<evidence type="ECO:0000313" key="7">
    <source>
        <dbReference type="Proteomes" id="UP000006729"/>
    </source>
</evidence>
<dbReference type="EMBL" id="CM009306">
    <property type="protein sequence ID" value="RQP02114.1"/>
    <property type="molecule type" value="Genomic_DNA"/>
</dbReference>
<evidence type="ECO:0000256" key="2">
    <source>
        <dbReference type="ARBA" id="ARBA00081001"/>
    </source>
</evidence>
<evidence type="ECO:0000256" key="1">
    <source>
        <dbReference type="ARBA" id="ARBA00070402"/>
    </source>
</evidence>
<gene>
    <name evidence="6" type="ORF">POPTR_017G093600</name>
</gene>
<feature type="compositionally biased region" description="Acidic residues" evidence="3">
    <location>
        <begin position="576"/>
        <end position="588"/>
    </location>
</feature>
<dbReference type="Proteomes" id="UP000006729">
    <property type="component" value="Chromosome 17"/>
</dbReference>
<feature type="compositionally biased region" description="Low complexity" evidence="3">
    <location>
        <begin position="441"/>
        <end position="450"/>
    </location>
</feature>
<proteinExistence type="predicted"/>
<organism evidence="6 7">
    <name type="scientific">Populus trichocarpa</name>
    <name type="common">Western balsam poplar</name>
    <name type="synonym">Populus balsamifera subsp. trichocarpa</name>
    <dbReference type="NCBI Taxonomy" id="3694"/>
    <lineage>
        <taxon>Eukaryota</taxon>
        <taxon>Viridiplantae</taxon>
        <taxon>Streptophyta</taxon>
        <taxon>Embryophyta</taxon>
        <taxon>Tracheophyta</taxon>
        <taxon>Spermatophyta</taxon>
        <taxon>Magnoliopsida</taxon>
        <taxon>eudicotyledons</taxon>
        <taxon>Gunneridae</taxon>
        <taxon>Pentapetalae</taxon>
        <taxon>rosids</taxon>
        <taxon>fabids</taxon>
        <taxon>Malpighiales</taxon>
        <taxon>Salicaceae</taxon>
        <taxon>Saliceae</taxon>
        <taxon>Populus</taxon>
    </lineage>
</organism>
<dbReference type="InterPro" id="IPR055256">
    <property type="entry name" value="KH_1_KHDC4/BBP-like"/>
</dbReference>
<dbReference type="Gene3D" id="3.30.1370.10">
    <property type="entry name" value="K Homology domain, type 1"/>
    <property type="match status" value="1"/>
</dbReference>
<dbReference type="Pfam" id="PF23469">
    <property type="entry name" value="KH_12"/>
    <property type="match status" value="1"/>
</dbReference>
<feature type="region of interest" description="Disordered" evidence="3">
    <location>
        <begin position="1"/>
        <end position="39"/>
    </location>
</feature>
<evidence type="ECO:0000259" key="5">
    <source>
        <dbReference type="Pfam" id="PF23469"/>
    </source>
</evidence>
<dbReference type="CDD" id="cd22471">
    <property type="entry name" value="KH-I_RIK_like_rpt1"/>
    <property type="match status" value="1"/>
</dbReference>
<dbReference type="PANTHER" id="PTHR15744">
    <property type="entry name" value="BLOM7"/>
    <property type="match status" value="1"/>
</dbReference>
<dbReference type="Pfam" id="PF22675">
    <property type="entry name" value="KH-I_KHDC4-BBP"/>
    <property type="match status" value="1"/>
</dbReference>
<sequence length="607" mass="64092">MVEESSSRIPTDDSTANSDTSSSQSRQRRKRKWDQPAESLVSAGVPVSDAVQLGNVGSLVGISLPGAASLSGALLTNPQIAIVPPMFLVPSMPQNTAAVVPKLNQPKVQDELIIAREIVINDAESSVRYKLTKRQTQEEIQKFTGAVVITRGKYRPPNAPPDGEKPLYLHISAAAHLKDTAERILAVDRAAAMVDEMLKQGQSSQPASSIIQMPAVNGVKALSTCVFLGFDTDPTLNIAARIRGPNDQYISHIMNETGVTVVLRGRGSGNCESQSTGESQQPLHLFLSASNPKGLEDAKRLSENLLDTISLECGASRASSCKVYNAVPPPQTLTGAHAAGIEHKLNTSAVTGLMLPTMSSTPPIPASLVSVSGVATVCSQGTVSQSGAMLSCGQPQPSVAGYSQPFVMGGTSYSGYGGIYPQATPLQQVAQVLRQPPSPIPSTVSPTTSIANAAPNSGMNSIAEKRPTQKRKFQEVPVGSKGPAKLHQGSELSKSGKSLQADLGVRNISTMPAPKKLVHPSSNGMPPPPPRAMPPPPPPPKFTSSTPAARLQDKSNFWNKTMSDAVPDTLVKLMEYGEEDDDPEDTSEESPNGKSSVVAVRKPFWAL</sequence>
<feature type="region of interest" description="Disordered" evidence="3">
    <location>
        <begin position="436"/>
        <end position="499"/>
    </location>
</feature>
<dbReference type="InterPro" id="IPR056149">
    <property type="entry name" value="PRP5/DDX46/KHDC4_KH"/>
</dbReference>
<feature type="compositionally biased region" description="Pro residues" evidence="3">
    <location>
        <begin position="525"/>
        <end position="541"/>
    </location>
</feature>
<evidence type="ECO:0000256" key="3">
    <source>
        <dbReference type="SAM" id="MobiDB-lite"/>
    </source>
</evidence>
<feature type="compositionally biased region" description="Polar residues" evidence="3">
    <location>
        <begin position="7"/>
        <end position="20"/>
    </location>
</feature>
<dbReference type="AlphaFoldDB" id="A0A3N7G4M7"/>
<dbReference type="GO" id="GO:0005634">
    <property type="term" value="C:nucleus"/>
    <property type="evidence" value="ECO:0007669"/>
    <property type="project" value="InterPro"/>
</dbReference>
<name>A0A3N7G4M7_POPTR</name>
<dbReference type="GO" id="GO:0003723">
    <property type="term" value="F:RNA binding"/>
    <property type="evidence" value="ECO:0007669"/>
    <property type="project" value="InterPro"/>
</dbReference>
<evidence type="ECO:0000313" key="6">
    <source>
        <dbReference type="EMBL" id="RQP02114.1"/>
    </source>
</evidence>
<dbReference type="PANTHER" id="PTHR15744:SF0">
    <property type="entry name" value="KH HOMOLOGY DOMAIN-CONTAINING PROTEIN 4"/>
    <property type="match status" value="1"/>
</dbReference>
<feature type="region of interest" description="Disordered" evidence="3">
    <location>
        <begin position="511"/>
        <end position="607"/>
    </location>
</feature>